<evidence type="ECO:0000313" key="1">
    <source>
        <dbReference type="EMBL" id="KAL3316027.1"/>
    </source>
</evidence>
<dbReference type="AlphaFoldDB" id="A0ABD2Q9W5"/>
<gene>
    <name evidence="1" type="ORF">Ciccas_005331</name>
</gene>
<dbReference type="EMBL" id="JBJKFK010000617">
    <property type="protein sequence ID" value="KAL3316027.1"/>
    <property type="molecule type" value="Genomic_DNA"/>
</dbReference>
<dbReference type="Proteomes" id="UP001626550">
    <property type="component" value="Unassembled WGS sequence"/>
</dbReference>
<organism evidence="1 2">
    <name type="scientific">Cichlidogyrus casuarinus</name>
    <dbReference type="NCBI Taxonomy" id="1844966"/>
    <lineage>
        <taxon>Eukaryota</taxon>
        <taxon>Metazoa</taxon>
        <taxon>Spiralia</taxon>
        <taxon>Lophotrochozoa</taxon>
        <taxon>Platyhelminthes</taxon>
        <taxon>Monogenea</taxon>
        <taxon>Monopisthocotylea</taxon>
        <taxon>Dactylogyridea</taxon>
        <taxon>Ancyrocephalidae</taxon>
        <taxon>Cichlidogyrus</taxon>
    </lineage>
</organism>
<proteinExistence type="predicted"/>
<reference evidence="1 2" key="1">
    <citation type="submission" date="2024-11" db="EMBL/GenBank/DDBJ databases">
        <title>Adaptive evolution of stress response genes in parasites aligns with host niche diversity.</title>
        <authorList>
            <person name="Hahn C."/>
            <person name="Resl P."/>
        </authorList>
    </citation>
    <scope>NUCLEOTIDE SEQUENCE [LARGE SCALE GENOMIC DNA]</scope>
    <source>
        <strain evidence="1">EGGRZ-B1_66</strain>
        <tissue evidence="1">Body</tissue>
    </source>
</reference>
<protein>
    <submittedName>
        <fullName evidence="1">Uncharacterized protein</fullName>
    </submittedName>
</protein>
<sequence length="64" mass="7301">MDEQRDLRKDCELSGYITLEPFMERMLALSSKKLRIAPSPQVEIPENGQRLVADFPKASTHELA</sequence>
<accession>A0ABD2Q9W5</accession>
<name>A0ABD2Q9W5_9PLAT</name>
<comment type="caution">
    <text evidence="1">The sequence shown here is derived from an EMBL/GenBank/DDBJ whole genome shotgun (WGS) entry which is preliminary data.</text>
</comment>
<evidence type="ECO:0000313" key="2">
    <source>
        <dbReference type="Proteomes" id="UP001626550"/>
    </source>
</evidence>
<keyword evidence="2" id="KW-1185">Reference proteome</keyword>